<keyword evidence="2" id="KW-1185">Reference proteome</keyword>
<dbReference type="Proteomes" id="UP001165064">
    <property type="component" value="Unassembled WGS sequence"/>
</dbReference>
<gene>
    <name evidence="1" type="ORF">Amon02_001043800</name>
</gene>
<organism evidence="1 2">
    <name type="scientific">Ambrosiozyma monospora</name>
    <name type="common">Yeast</name>
    <name type="synonym">Endomycopsis monosporus</name>
    <dbReference type="NCBI Taxonomy" id="43982"/>
    <lineage>
        <taxon>Eukaryota</taxon>
        <taxon>Fungi</taxon>
        <taxon>Dikarya</taxon>
        <taxon>Ascomycota</taxon>
        <taxon>Saccharomycotina</taxon>
        <taxon>Pichiomycetes</taxon>
        <taxon>Pichiales</taxon>
        <taxon>Pichiaceae</taxon>
        <taxon>Ambrosiozyma</taxon>
    </lineage>
</organism>
<evidence type="ECO:0000313" key="2">
    <source>
        <dbReference type="Proteomes" id="UP001165064"/>
    </source>
</evidence>
<reference evidence="1" key="1">
    <citation type="submission" date="2023-04" db="EMBL/GenBank/DDBJ databases">
        <title>Ambrosiozyma monospora NBRC 10751.</title>
        <authorList>
            <person name="Ichikawa N."/>
            <person name="Sato H."/>
            <person name="Tonouchi N."/>
        </authorList>
    </citation>
    <scope>NUCLEOTIDE SEQUENCE</scope>
    <source>
        <strain evidence="1">NBRC 10751</strain>
    </source>
</reference>
<accession>A0ACB5TYV6</accession>
<name>A0ACB5TYV6_AMBMO</name>
<comment type="caution">
    <text evidence="1">The sequence shown here is derived from an EMBL/GenBank/DDBJ whole genome shotgun (WGS) entry which is preliminary data.</text>
</comment>
<dbReference type="EMBL" id="BSXS01010440">
    <property type="protein sequence ID" value="GME98245.1"/>
    <property type="molecule type" value="Genomic_DNA"/>
</dbReference>
<sequence length="232" mass="25617">MGRAGNAAGLKRVGKKLLGPSAGVYVDEDSKKAAIEAGNELVKFTIDDIKQLKLDFVNAAKLAIDVAGFDFVEINAGHGFVFAQFLDPEMNFRSDRYGGSIENRTRLLLEVVDELSAVIGAHKVGIRLSPYTVFNGCSGAASEVMHPIAKYSYLYSELERRGKDNPSDRIAFIHQVEARVASGDENGDPGYNSEWVNQIWKGILIRTGGYLHQADYKNLKEAIEEWFKVDTL</sequence>
<protein>
    <submittedName>
        <fullName evidence="1">Unnamed protein product</fullName>
    </submittedName>
</protein>
<proteinExistence type="predicted"/>
<evidence type="ECO:0000313" key="1">
    <source>
        <dbReference type="EMBL" id="GME98245.1"/>
    </source>
</evidence>